<comment type="caution">
    <text evidence="9">Lacks conserved residue(s) required for the propagation of feature annotation.</text>
</comment>
<dbReference type="Proteomes" id="UP000037178">
    <property type="component" value="Unassembled WGS sequence"/>
</dbReference>
<evidence type="ECO:0000256" key="2">
    <source>
        <dbReference type="ARBA" id="ARBA00010065"/>
    </source>
</evidence>
<protein>
    <recommendedName>
        <fullName evidence="9">Apolipoprotein N-acyltransferase</fullName>
        <shortName evidence="9">ALP N-acyltransferase</shortName>
        <ecNumber evidence="9">2.3.1.269</ecNumber>
    </recommendedName>
</protein>
<reference evidence="11 12" key="1">
    <citation type="submission" date="2015-06" db="EMBL/GenBank/DDBJ databases">
        <title>Draft genome sequence of an Alphaproteobacteria species associated to the Mediterranean sponge Oscarella lobularis.</title>
        <authorList>
            <person name="Jourda C."/>
            <person name="Santini S."/>
            <person name="Claverie J.-M."/>
        </authorList>
    </citation>
    <scope>NUCLEOTIDE SEQUENCE [LARGE SCALE GENOMIC DNA]</scope>
    <source>
        <strain evidence="11">IGS</strain>
    </source>
</reference>
<dbReference type="InterPro" id="IPR003010">
    <property type="entry name" value="C-N_Hydrolase"/>
</dbReference>
<gene>
    <name evidence="9" type="primary">lnt</name>
    <name evidence="11" type="ORF">AIOL_001407</name>
</gene>
<dbReference type="PATRIC" id="fig|1675527.3.peg.1493"/>
<dbReference type="Pfam" id="PF20154">
    <property type="entry name" value="LNT_N"/>
    <property type="match status" value="1"/>
</dbReference>
<evidence type="ECO:0000313" key="11">
    <source>
        <dbReference type="EMBL" id="KMW56453.1"/>
    </source>
</evidence>
<keyword evidence="7 9" id="KW-0472">Membrane</keyword>
<evidence type="ECO:0000256" key="9">
    <source>
        <dbReference type="HAMAP-Rule" id="MF_01148"/>
    </source>
</evidence>
<feature type="transmembrane region" description="Helical" evidence="9">
    <location>
        <begin position="154"/>
        <end position="176"/>
    </location>
</feature>
<dbReference type="InterPro" id="IPR004563">
    <property type="entry name" value="Apolipo_AcylTrfase"/>
</dbReference>
<comment type="similarity">
    <text evidence="2 9">Belongs to the CN hydrolase family. Apolipoprotein N-acyltransferase subfamily.</text>
</comment>
<keyword evidence="6 9" id="KW-1133">Transmembrane helix</keyword>
<dbReference type="OrthoDB" id="9804277at2"/>
<dbReference type="PANTHER" id="PTHR38686">
    <property type="entry name" value="APOLIPOPROTEIN N-ACYLTRANSFERASE"/>
    <property type="match status" value="1"/>
</dbReference>
<dbReference type="STRING" id="1675527.AIOL_001407"/>
<evidence type="ECO:0000256" key="1">
    <source>
        <dbReference type="ARBA" id="ARBA00004651"/>
    </source>
</evidence>
<feature type="transmembrane region" description="Helical" evidence="9">
    <location>
        <begin position="81"/>
        <end position="105"/>
    </location>
</feature>
<keyword evidence="4 9" id="KW-0808">Transferase</keyword>
<keyword evidence="5 9" id="KW-0812">Transmembrane</keyword>
<proteinExistence type="inferred from homology"/>
<dbReference type="CDD" id="cd07571">
    <property type="entry name" value="ALP_N-acyl_transferase"/>
    <property type="match status" value="1"/>
</dbReference>
<sequence>MPRFSSLWLVLLGGVAALGQAPVSLPWLTLLAMGGLFYAQSHSGGPRASAWRGWLFGVGYFAVALNWIVEPFFVDPWRHGWMAPFALVFLSGGLALFWAAALALAKRLTPGAALGAIAFALALTAAELARSYVLTGFPWALIGHVWIGWPLVHVAAWTGPHGLTLLTVLVPALVVASWRGRRVLAWITVAAFIAVFAAGLPRETPFVQTADSPTLRLIQPNAPQHLKWHPDHVRGFYERGLELTSAAAETKPDLIIWPETSVPTLLERAGPALARIAEAAGGVPVVLGIQRGEEGRYYNSLVVLGPDGALSDIYDKHHLVPFGEYIPAGNLLARIGITAFASQAGNGYSAGPGPRVLDLGDLGRPMPLICYEAIFPQYSRAEPRPDWLLQITNDAWFGEWVGPYQHLAQARLRAVEQGLPMVRVANTGVSAVIGPLGQVTAALPLNEAGYLDVLLPHATAPTLYSRTGDAPMALLLILGLLTLGYACGRKPIDLSGHQD</sequence>
<comment type="subcellular location">
    <subcellularLocation>
        <location evidence="1 9">Cell membrane</location>
        <topology evidence="1 9">Multi-pass membrane protein</topology>
    </subcellularLocation>
</comment>
<dbReference type="InterPro" id="IPR045378">
    <property type="entry name" value="LNT_N"/>
</dbReference>
<dbReference type="SUPFAM" id="SSF56317">
    <property type="entry name" value="Carbon-nitrogen hydrolase"/>
    <property type="match status" value="1"/>
</dbReference>
<keyword evidence="11" id="KW-0449">Lipoprotein</keyword>
<comment type="catalytic activity">
    <reaction evidence="9">
        <text>N-terminal S-1,2-diacyl-sn-glyceryl-L-cysteinyl-[lipoprotein] + a glycerophospholipid = N-acyl-S-1,2-diacyl-sn-glyceryl-L-cysteinyl-[lipoprotein] + a 2-acyl-sn-glycero-3-phospholipid + H(+)</text>
        <dbReference type="Rhea" id="RHEA:48228"/>
        <dbReference type="Rhea" id="RHEA-COMP:14681"/>
        <dbReference type="Rhea" id="RHEA-COMP:14684"/>
        <dbReference type="ChEBI" id="CHEBI:15378"/>
        <dbReference type="ChEBI" id="CHEBI:136912"/>
        <dbReference type="ChEBI" id="CHEBI:140656"/>
        <dbReference type="ChEBI" id="CHEBI:140657"/>
        <dbReference type="ChEBI" id="CHEBI:140660"/>
        <dbReference type="EC" id="2.3.1.269"/>
    </reaction>
</comment>
<dbReference type="AlphaFoldDB" id="A0A0J9GSH6"/>
<evidence type="ECO:0000259" key="10">
    <source>
        <dbReference type="PROSITE" id="PS50263"/>
    </source>
</evidence>
<dbReference type="GO" id="GO:0042158">
    <property type="term" value="P:lipoprotein biosynthetic process"/>
    <property type="evidence" value="ECO:0007669"/>
    <property type="project" value="UniProtKB-UniRule"/>
</dbReference>
<dbReference type="EC" id="2.3.1.269" evidence="9"/>
<evidence type="ECO:0000256" key="8">
    <source>
        <dbReference type="ARBA" id="ARBA00023315"/>
    </source>
</evidence>
<evidence type="ECO:0000313" key="12">
    <source>
        <dbReference type="Proteomes" id="UP000037178"/>
    </source>
</evidence>
<evidence type="ECO:0000256" key="7">
    <source>
        <dbReference type="ARBA" id="ARBA00023136"/>
    </source>
</evidence>
<comment type="caution">
    <text evidence="11">The sequence shown here is derived from an EMBL/GenBank/DDBJ whole genome shotgun (WGS) entry which is preliminary data.</text>
</comment>
<dbReference type="GO" id="GO:0005886">
    <property type="term" value="C:plasma membrane"/>
    <property type="evidence" value="ECO:0007669"/>
    <property type="project" value="UniProtKB-SubCell"/>
</dbReference>
<dbReference type="HAMAP" id="MF_01148">
    <property type="entry name" value="Lnt"/>
    <property type="match status" value="1"/>
</dbReference>
<dbReference type="PROSITE" id="PS50263">
    <property type="entry name" value="CN_HYDROLASE"/>
    <property type="match status" value="1"/>
</dbReference>
<comment type="function">
    <text evidence="9">Catalyzes the phospholipid dependent N-acylation of the N-terminal cysteine of apolipoprotein, the last step in lipoprotein maturation.</text>
</comment>
<dbReference type="Gene3D" id="3.60.110.10">
    <property type="entry name" value="Carbon-nitrogen hydrolase"/>
    <property type="match status" value="1"/>
</dbReference>
<dbReference type="RefSeq" id="WP_049642343.1">
    <property type="nucleotide sequence ID" value="NZ_LFTY01000002.1"/>
</dbReference>
<dbReference type="NCBIfam" id="TIGR00546">
    <property type="entry name" value="lnt"/>
    <property type="match status" value="1"/>
</dbReference>
<evidence type="ECO:0000256" key="6">
    <source>
        <dbReference type="ARBA" id="ARBA00022989"/>
    </source>
</evidence>
<name>A0A0J9GSH6_9RHOB</name>
<feature type="transmembrane region" description="Helical" evidence="9">
    <location>
        <begin position="51"/>
        <end position="69"/>
    </location>
</feature>
<evidence type="ECO:0000256" key="5">
    <source>
        <dbReference type="ARBA" id="ARBA00022692"/>
    </source>
</evidence>
<dbReference type="EMBL" id="LFTY01000002">
    <property type="protein sequence ID" value="KMW56453.1"/>
    <property type="molecule type" value="Genomic_DNA"/>
</dbReference>
<organism evidence="11 12">
    <name type="scientific">Candidatus Rhodobacter oscarellae</name>
    <dbReference type="NCBI Taxonomy" id="1675527"/>
    <lineage>
        <taxon>Bacteria</taxon>
        <taxon>Pseudomonadati</taxon>
        <taxon>Pseudomonadota</taxon>
        <taxon>Alphaproteobacteria</taxon>
        <taxon>Rhodobacterales</taxon>
        <taxon>Rhodobacter group</taxon>
        <taxon>Rhodobacter</taxon>
    </lineage>
</organism>
<evidence type="ECO:0000256" key="4">
    <source>
        <dbReference type="ARBA" id="ARBA00022679"/>
    </source>
</evidence>
<dbReference type="InterPro" id="IPR036526">
    <property type="entry name" value="C-N_Hydrolase_sf"/>
</dbReference>
<comment type="pathway">
    <text evidence="9">Protein modification; lipoprotein biosynthesis (N-acyl transfer).</text>
</comment>
<dbReference type="GO" id="GO:0016410">
    <property type="term" value="F:N-acyltransferase activity"/>
    <property type="evidence" value="ECO:0007669"/>
    <property type="project" value="UniProtKB-UniRule"/>
</dbReference>
<dbReference type="Pfam" id="PF00795">
    <property type="entry name" value="CN_hydrolase"/>
    <property type="match status" value="1"/>
</dbReference>
<feature type="domain" description="CN hydrolase" evidence="10">
    <location>
        <begin position="218"/>
        <end position="462"/>
    </location>
</feature>
<keyword evidence="3 9" id="KW-1003">Cell membrane</keyword>
<dbReference type="PANTHER" id="PTHR38686:SF1">
    <property type="entry name" value="APOLIPOPROTEIN N-ACYLTRANSFERASE"/>
    <property type="match status" value="1"/>
</dbReference>
<dbReference type="UniPathway" id="UPA00666"/>
<keyword evidence="8 9" id="KW-0012">Acyltransferase</keyword>
<evidence type="ECO:0000256" key="3">
    <source>
        <dbReference type="ARBA" id="ARBA00022475"/>
    </source>
</evidence>
<feature type="transmembrane region" description="Helical" evidence="9">
    <location>
        <begin position="112"/>
        <end position="134"/>
    </location>
</feature>
<feature type="transmembrane region" description="Helical" evidence="9">
    <location>
        <begin position="183"/>
        <end position="200"/>
    </location>
</feature>
<keyword evidence="12" id="KW-1185">Reference proteome</keyword>
<accession>A0A0J9GSH6</accession>